<evidence type="ECO:0000256" key="8">
    <source>
        <dbReference type="PIRSR" id="PIRSR640255-1"/>
    </source>
</evidence>
<keyword evidence="4 9" id="KW-0479">Metal-binding</keyword>
<dbReference type="EMBL" id="UGQA01000001">
    <property type="protein sequence ID" value="STY96166.1"/>
    <property type="molecule type" value="Genomic_DNA"/>
</dbReference>
<dbReference type="SMART" id="SM00477">
    <property type="entry name" value="NUC"/>
    <property type="match status" value="1"/>
</dbReference>
<feature type="active site" description="Proton acceptor" evidence="8">
    <location>
        <position position="139"/>
    </location>
</feature>
<keyword evidence="6 10" id="KW-0378">Hydrolase</keyword>
<evidence type="ECO:0000313" key="14">
    <source>
        <dbReference type="EMBL" id="STY96166.1"/>
    </source>
</evidence>
<dbReference type="InterPro" id="IPR044925">
    <property type="entry name" value="His-Me_finger_sf"/>
</dbReference>
<dbReference type="Pfam" id="PF01223">
    <property type="entry name" value="Endonuclease_NS"/>
    <property type="match status" value="1"/>
</dbReference>
<dbReference type="Gene3D" id="3.40.570.10">
    <property type="entry name" value="Extracellular Endonuclease, subunit A"/>
    <property type="match status" value="1"/>
</dbReference>
<dbReference type="PANTHER" id="PTHR13966">
    <property type="entry name" value="ENDONUCLEASE RELATED"/>
    <property type="match status" value="1"/>
</dbReference>
<keyword evidence="7" id="KW-0460">Magnesium</keyword>
<dbReference type="InterPro" id="IPR001604">
    <property type="entry name" value="Endo_G_ENPP1-like_dom"/>
</dbReference>
<dbReference type="EC" id="3.1.30.-" evidence="10"/>
<evidence type="ECO:0000256" key="2">
    <source>
        <dbReference type="ARBA" id="ARBA00010052"/>
    </source>
</evidence>
<dbReference type="InterPro" id="IPR018524">
    <property type="entry name" value="DNA/RNA_endonuclease_AS"/>
</dbReference>
<accession>A0A378Q6L6</accession>
<evidence type="ECO:0000313" key="15">
    <source>
        <dbReference type="Proteomes" id="UP000255193"/>
    </source>
</evidence>
<comment type="cofactor">
    <cofactor evidence="1 10">
        <name>Mg(2+)</name>
        <dbReference type="ChEBI" id="CHEBI:18420"/>
    </cofactor>
</comment>
<dbReference type="RefSeq" id="WP_067056733.1">
    <property type="nucleotide sequence ID" value="NZ_MXAO01000014.1"/>
</dbReference>
<sequence>MKAAISANFLTFILGVLVSVVPILQAAAKTNATAPAADLAMYRQKHLAQCGDSYLQRQTPQLMRKTDVELYYLCFEGFAVGYSGVSRTALWSAEHLTRARIKSAQQLERVNNFHEESRLPDRVKARLADYKNTPYDRGHLSPNGDMATPEQQYDSFSLANIVPQNPTQNRTTWRNLESQTRYLAIKYGEVYVVTGAAFEGSAVKQMRGRVLVPTHLFKAVYVPKLGQAGVYYAPNDDSQRVQIISLNDLTRRSGLNVMPHLSPNVQAQALDLPLGQDGKQDDKPTNRKPPSNTGDHTGFDWQLLVHLISMIADWVQSLLKR</sequence>
<evidence type="ECO:0000256" key="9">
    <source>
        <dbReference type="PIRSR" id="PIRSR640255-2"/>
    </source>
</evidence>
<evidence type="ECO:0000256" key="11">
    <source>
        <dbReference type="SAM" id="MobiDB-lite"/>
    </source>
</evidence>
<reference evidence="14 15" key="1">
    <citation type="submission" date="2018-06" db="EMBL/GenBank/DDBJ databases">
        <authorList>
            <consortium name="Pathogen Informatics"/>
            <person name="Doyle S."/>
        </authorList>
    </citation>
    <scope>NUCLEOTIDE SEQUENCE [LARGE SCALE GENOMIC DNA]</scope>
    <source>
        <strain evidence="14 15">NCTC11091</strain>
    </source>
</reference>
<feature type="binding site" evidence="9">
    <location>
        <position position="169"/>
    </location>
    <ligand>
        <name>Mg(2+)</name>
        <dbReference type="ChEBI" id="CHEBI:18420"/>
        <note>catalytic</note>
    </ligand>
</feature>
<evidence type="ECO:0000256" key="7">
    <source>
        <dbReference type="ARBA" id="ARBA00022842"/>
    </source>
</evidence>
<dbReference type="SMART" id="SM00892">
    <property type="entry name" value="Endonuclease_NS"/>
    <property type="match status" value="1"/>
</dbReference>
<dbReference type="InterPro" id="IPR044929">
    <property type="entry name" value="DNA/RNA_non-sp_Endonuclease_sf"/>
</dbReference>
<organism evidence="14 15">
    <name type="scientific">Faucicola atlantae</name>
    <dbReference type="NCBI Taxonomy" id="34059"/>
    <lineage>
        <taxon>Bacteria</taxon>
        <taxon>Pseudomonadati</taxon>
        <taxon>Pseudomonadota</taxon>
        <taxon>Gammaproteobacteria</taxon>
        <taxon>Moraxellales</taxon>
        <taxon>Moraxellaceae</taxon>
        <taxon>Faucicola</taxon>
    </lineage>
</organism>
<evidence type="ECO:0000256" key="3">
    <source>
        <dbReference type="ARBA" id="ARBA00022722"/>
    </source>
</evidence>
<evidence type="ECO:0000256" key="6">
    <source>
        <dbReference type="ARBA" id="ARBA00022801"/>
    </source>
</evidence>
<evidence type="ECO:0000256" key="5">
    <source>
        <dbReference type="ARBA" id="ARBA00022759"/>
    </source>
</evidence>
<feature type="region of interest" description="Disordered" evidence="11">
    <location>
        <begin position="274"/>
        <end position="295"/>
    </location>
</feature>
<keyword evidence="3 10" id="KW-0540">Nuclease</keyword>
<evidence type="ECO:0000259" key="13">
    <source>
        <dbReference type="SMART" id="SM00892"/>
    </source>
</evidence>
<evidence type="ECO:0000259" key="12">
    <source>
        <dbReference type="SMART" id="SM00477"/>
    </source>
</evidence>
<comment type="similarity">
    <text evidence="2 10">Belongs to the DNA/RNA non-specific endonuclease family.</text>
</comment>
<protein>
    <recommendedName>
        <fullName evidence="10">Endonuclease</fullName>
        <ecNumber evidence="10">3.1.30.-</ecNumber>
    </recommendedName>
</protein>
<dbReference type="GO" id="GO:0004521">
    <property type="term" value="F:RNA endonuclease activity"/>
    <property type="evidence" value="ECO:0007669"/>
    <property type="project" value="TreeGrafter"/>
</dbReference>
<dbReference type="InterPro" id="IPR040255">
    <property type="entry name" value="Non-specific_endonuclease"/>
</dbReference>
<dbReference type="SUPFAM" id="SSF54060">
    <property type="entry name" value="His-Me finger endonucleases"/>
    <property type="match status" value="1"/>
</dbReference>
<name>A0A378Q6L6_9GAMM</name>
<evidence type="ECO:0000256" key="4">
    <source>
        <dbReference type="ARBA" id="ARBA00022723"/>
    </source>
</evidence>
<dbReference type="GO" id="GO:0000014">
    <property type="term" value="F:single-stranded DNA endodeoxyribonuclease activity"/>
    <property type="evidence" value="ECO:0007669"/>
    <property type="project" value="TreeGrafter"/>
</dbReference>
<dbReference type="GO" id="GO:0046872">
    <property type="term" value="F:metal ion binding"/>
    <property type="evidence" value="ECO:0007669"/>
    <property type="project" value="UniProtKB-KW"/>
</dbReference>
<dbReference type="AlphaFoldDB" id="A0A378Q6L6"/>
<evidence type="ECO:0000256" key="10">
    <source>
        <dbReference type="RuleBase" id="RU366055"/>
    </source>
</evidence>
<dbReference type="GO" id="GO:0003676">
    <property type="term" value="F:nucleic acid binding"/>
    <property type="evidence" value="ECO:0007669"/>
    <property type="project" value="InterPro"/>
</dbReference>
<keyword evidence="5 10" id="KW-0255">Endonuclease</keyword>
<dbReference type="PROSITE" id="PS01070">
    <property type="entry name" value="NUCLEASE_NON_SPEC"/>
    <property type="match status" value="1"/>
</dbReference>
<dbReference type="InterPro" id="IPR020821">
    <property type="entry name" value="ENPP1-3/EXOG-like_nuc-like"/>
</dbReference>
<gene>
    <name evidence="14" type="primary">nucA</name>
    <name evidence="14" type="ORF">NCTC11091_01977</name>
</gene>
<proteinExistence type="inferred from homology"/>
<evidence type="ECO:0000256" key="1">
    <source>
        <dbReference type="ARBA" id="ARBA00001946"/>
    </source>
</evidence>
<dbReference type="Proteomes" id="UP000255193">
    <property type="component" value="Unassembled WGS sequence"/>
</dbReference>
<feature type="domain" description="DNA/RNA non-specific endonuclease/pyrophosphatase/phosphodiesterase" evidence="13">
    <location>
        <begin position="74"/>
        <end position="264"/>
    </location>
</feature>
<dbReference type="PANTHER" id="PTHR13966:SF5">
    <property type="entry name" value="ENDONUCLEASE G, MITOCHONDRIAL"/>
    <property type="match status" value="1"/>
</dbReference>
<feature type="domain" description="ENPP1-3/EXOG-like endonuclease/phosphodiesterase" evidence="12">
    <location>
        <begin position="75"/>
        <end position="264"/>
    </location>
</feature>